<keyword evidence="3" id="KW-0812">Transmembrane</keyword>
<feature type="domain" description="EF-hand" evidence="4">
    <location>
        <begin position="52"/>
        <end position="87"/>
    </location>
</feature>
<feature type="transmembrane region" description="Helical" evidence="3">
    <location>
        <begin position="22"/>
        <end position="41"/>
    </location>
</feature>
<dbReference type="Pfam" id="PF13499">
    <property type="entry name" value="EF-hand_7"/>
    <property type="match status" value="1"/>
</dbReference>
<dbReference type="PROSITE" id="PS50222">
    <property type="entry name" value="EF_HAND_2"/>
    <property type="match status" value="1"/>
</dbReference>
<dbReference type="Ensembl" id="ENSEBUT00000022723.1">
    <property type="protein sequence ID" value="ENSEBUP00000022147.1"/>
    <property type="gene ID" value="ENSEBUG00000013655.1"/>
</dbReference>
<evidence type="ECO:0000313" key="6">
    <source>
        <dbReference type="Proteomes" id="UP000694388"/>
    </source>
</evidence>
<name>A0A8C4QYC5_EPTBU</name>
<dbReference type="InterPro" id="IPR050145">
    <property type="entry name" value="Centrin_CML-like"/>
</dbReference>
<dbReference type="InterPro" id="IPR002048">
    <property type="entry name" value="EF_hand_dom"/>
</dbReference>
<accession>A0A8C4QYC5</accession>
<dbReference type="SMART" id="SM00054">
    <property type="entry name" value="EFh"/>
    <property type="match status" value="2"/>
</dbReference>
<protein>
    <recommendedName>
        <fullName evidence="4">EF-hand domain-containing protein</fullName>
    </recommendedName>
</protein>
<reference evidence="5" key="1">
    <citation type="submission" date="2025-08" db="UniProtKB">
        <authorList>
            <consortium name="Ensembl"/>
        </authorList>
    </citation>
    <scope>IDENTIFICATION</scope>
</reference>
<evidence type="ECO:0000313" key="5">
    <source>
        <dbReference type="Ensembl" id="ENSEBUP00000022147.1"/>
    </source>
</evidence>
<sequence>MERYRETQNTHSSPAQSNSACLALWLALYTICPAPCGTIWFQDWPKRLLTRDPTEELARAFRLFDECGTGRIGLRDLRRVTRELGEDVPDEELRAMIDEFDTDGDGYSKIFHLVFYNW</sequence>
<keyword evidence="1" id="KW-0677">Repeat</keyword>
<keyword evidence="3" id="KW-1133">Transmembrane helix</keyword>
<organism evidence="5 6">
    <name type="scientific">Eptatretus burgeri</name>
    <name type="common">Inshore hagfish</name>
    <dbReference type="NCBI Taxonomy" id="7764"/>
    <lineage>
        <taxon>Eukaryota</taxon>
        <taxon>Metazoa</taxon>
        <taxon>Chordata</taxon>
        <taxon>Craniata</taxon>
        <taxon>Vertebrata</taxon>
        <taxon>Cyclostomata</taxon>
        <taxon>Myxini</taxon>
        <taxon>Myxiniformes</taxon>
        <taxon>Myxinidae</taxon>
        <taxon>Eptatretinae</taxon>
        <taxon>Eptatretus</taxon>
    </lineage>
</organism>
<dbReference type="PANTHER" id="PTHR23050">
    <property type="entry name" value="CALCIUM BINDING PROTEIN"/>
    <property type="match status" value="1"/>
</dbReference>
<keyword evidence="3" id="KW-0472">Membrane</keyword>
<reference evidence="5" key="2">
    <citation type="submission" date="2025-09" db="UniProtKB">
        <authorList>
            <consortium name="Ensembl"/>
        </authorList>
    </citation>
    <scope>IDENTIFICATION</scope>
</reference>
<evidence type="ECO:0000259" key="4">
    <source>
        <dbReference type="PROSITE" id="PS50222"/>
    </source>
</evidence>
<dbReference type="GO" id="GO:0005509">
    <property type="term" value="F:calcium ion binding"/>
    <property type="evidence" value="ECO:0007669"/>
    <property type="project" value="InterPro"/>
</dbReference>
<proteinExistence type="predicted"/>
<keyword evidence="6" id="KW-1185">Reference proteome</keyword>
<dbReference type="Proteomes" id="UP000694388">
    <property type="component" value="Unplaced"/>
</dbReference>
<evidence type="ECO:0000256" key="3">
    <source>
        <dbReference type="SAM" id="Phobius"/>
    </source>
</evidence>
<keyword evidence="2" id="KW-0106">Calcium</keyword>
<dbReference type="AlphaFoldDB" id="A0A8C4QYC5"/>
<evidence type="ECO:0000256" key="2">
    <source>
        <dbReference type="ARBA" id="ARBA00022837"/>
    </source>
</evidence>
<dbReference type="Gene3D" id="1.10.238.10">
    <property type="entry name" value="EF-hand"/>
    <property type="match status" value="1"/>
</dbReference>
<evidence type="ECO:0000256" key="1">
    <source>
        <dbReference type="ARBA" id="ARBA00022737"/>
    </source>
</evidence>
<dbReference type="InterPro" id="IPR011992">
    <property type="entry name" value="EF-hand-dom_pair"/>
</dbReference>
<dbReference type="SUPFAM" id="SSF47473">
    <property type="entry name" value="EF-hand"/>
    <property type="match status" value="1"/>
</dbReference>
<dbReference type="CDD" id="cd00051">
    <property type="entry name" value="EFh"/>
    <property type="match status" value="1"/>
</dbReference>
<dbReference type="FunFam" id="1.10.238.10:FF:000003">
    <property type="entry name" value="Calmodulin A"/>
    <property type="match status" value="1"/>
</dbReference>